<reference evidence="12 13" key="1">
    <citation type="submission" date="2018-05" db="EMBL/GenBank/DDBJ databases">
        <title>Draft Genome Sequences for a Diverse set of 7 Haemophilus Species.</title>
        <authorList>
            <person name="Nichols M."/>
            <person name="Topaz N."/>
            <person name="Wang X."/>
            <person name="Wang X."/>
            <person name="Boxrud D."/>
        </authorList>
    </citation>
    <scope>NUCLEOTIDE SEQUENCE [LARGE SCALE GENOMIC DNA]</scope>
    <source>
        <strain evidence="12 13">C2008001710</strain>
    </source>
</reference>
<dbReference type="InterPro" id="IPR036259">
    <property type="entry name" value="MFS_trans_sf"/>
</dbReference>
<dbReference type="GO" id="GO:0005351">
    <property type="term" value="F:carbohydrate:proton symporter activity"/>
    <property type="evidence" value="ECO:0007669"/>
    <property type="project" value="TreeGrafter"/>
</dbReference>
<comment type="caution">
    <text evidence="12">The sequence shown here is derived from an EMBL/GenBank/DDBJ whole genome shotgun (WGS) entry which is preliminary data.</text>
</comment>
<organism evidence="12 13">
    <name type="scientific">Haemophilus parainfluenzae</name>
    <dbReference type="NCBI Taxonomy" id="729"/>
    <lineage>
        <taxon>Bacteria</taxon>
        <taxon>Pseudomonadati</taxon>
        <taxon>Pseudomonadota</taxon>
        <taxon>Gammaproteobacteria</taxon>
        <taxon>Pasteurellales</taxon>
        <taxon>Pasteurellaceae</taxon>
        <taxon>Haemophilus</taxon>
    </lineage>
</organism>
<dbReference type="EMBL" id="QEPW01000019">
    <property type="protein sequence ID" value="RDE89454.1"/>
    <property type="molecule type" value="Genomic_DNA"/>
</dbReference>
<proteinExistence type="inferred from homology"/>
<dbReference type="Pfam" id="PF07690">
    <property type="entry name" value="MFS_1"/>
    <property type="match status" value="1"/>
</dbReference>
<feature type="transmembrane region" description="Helical" evidence="10">
    <location>
        <begin position="373"/>
        <end position="389"/>
    </location>
</feature>
<comment type="similarity">
    <text evidence="2">Belongs to the major facilitator superfamily. Set transporter family.</text>
</comment>
<keyword evidence="6" id="KW-0762">Sugar transport</keyword>
<dbReference type="AlphaFoldDB" id="A0A369YYB6"/>
<keyword evidence="5" id="KW-0997">Cell inner membrane</keyword>
<evidence type="ECO:0000256" key="5">
    <source>
        <dbReference type="ARBA" id="ARBA00022519"/>
    </source>
</evidence>
<name>A0A369YYB6_HAEPA</name>
<sequence length="415" mass="46132">MKHESAVKINRTFISNYVLLLKLMTMFVQQQNATPSNIVAFNFLLIAFLTGIASAFQTPTLSLYLSQEIQVSPFFVGLFYSVNAIIGIILSQILAKYSDKQDDRRKVMIVCCLIAVLGCLIFAYSRNYYVLIIIGTTLLGLGSSANPQSFALAREYAESSHREAVMFTTIMRTQISLAWIVGPPLSFFIALNWGFDYMYLVAGSAFLLCAGVSKLLPKIPRQSAVKNQEILDNTPTRKSVIYLFIANLLLWTCNSMYLINMPLFVINELHLNKELAGTLMGTAAGLEIPVMIFAGYLTKYFSKKRLMMIALVSGLAFYSSLLFAEQTWQLIGLQMLNAIFIGITATIGMVYFQDLMPTKMGTATTLFSNAAKSSWIIGGPIAGIIAEIWHYNSVFYVAVALIFISVGCMWKVKSV</sequence>
<dbReference type="GO" id="GO:0036448">
    <property type="term" value="P:cellular response to glucose-phosphate stress"/>
    <property type="evidence" value="ECO:0007669"/>
    <property type="project" value="TreeGrafter"/>
</dbReference>
<accession>A0A369YYB6</accession>
<evidence type="ECO:0000256" key="4">
    <source>
        <dbReference type="ARBA" id="ARBA00022475"/>
    </source>
</evidence>
<keyword evidence="8 10" id="KW-1133">Transmembrane helix</keyword>
<evidence type="ECO:0000256" key="6">
    <source>
        <dbReference type="ARBA" id="ARBA00022597"/>
    </source>
</evidence>
<dbReference type="PANTHER" id="PTHR23535:SF2">
    <property type="entry name" value="SUGAR EFFLUX TRANSPORTER A-RELATED"/>
    <property type="match status" value="1"/>
</dbReference>
<dbReference type="PANTHER" id="PTHR23535">
    <property type="entry name" value="SUGAR EFFLUX TRANSPORTER A-RELATED"/>
    <property type="match status" value="1"/>
</dbReference>
<protein>
    <submittedName>
        <fullName evidence="12">MFS transporter</fullName>
    </submittedName>
</protein>
<dbReference type="GO" id="GO:0005886">
    <property type="term" value="C:plasma membrane"/>
    <property type="evidence" value="ECO:0007669"/>
    <property type="project" value="UniProtKB-SubCell"/>
</dbReference>
<feature type="transmembrane region" description="Helical" evidence="10">
    <location>
        <begin position="130"/>
        <end position="153"/>
    </location>
</feature>
<keyword evidence="4" id="KW-1003">Cell membrane</keyword>
<evidence type="ECO:0000256" key="7">
    <source>
        <dbReference type="ARBA" id="ARBA00022692"/>
    </source>
</evidence>
<feature type="transmembrane region" description="Helical" evidence="10">
    <location>
        <begin position="40"/>
        <end position="65"/>
    </location>
</feature>
<gene>
    <name evidence="12" type="ORF">DPV87_09260</name>
</gene>
<evidence type="ECO:0000256" key="10">
    <source>
        <dbReference type="SAM" id="Phobius"/>
    </source>
</evidence>
<feature type="transmembrane region" description="Helical" evidence="10">
    <location>
        <begin position="71"/>
        <end position="95"/>
    </location>
</feature>
<keyword evidence="9 10" id="KW-0472">Membrane</keyword>
<dbReference type="InterPro" id="IPR011701">
    <property type="entry name" value="MFS"/>
</dbReference>
<dbReference type="PROSITE" id="PS50850">
    <property type="entry name" value="MFS"/>
    <property type="match status" value="1"/>
</dbReference>
<feature type="transmembrane region" description="Helical" evidence="10">
    <location>
        <begin position="395"/>
        <end position="412"/>
    </location>
</feature>
<evidence type="ECO:0000313" key="12">
    <source>
        <dbReference type="EMBL" id="RDE89454.1"/>
    </source>
</evidence>
<evidence type="ECO:0000313" key="13">
    <source>
        <dbReference type="Proteomes" id="UP000253910"/>
    </source>
</evidence>
<feature type="transmembrane region" description="Helical" evidence="10">
    <location>
        <begin position="279"/>
        <end position="297"/>
    </location>
</feature>
<keyword evidence="3" id="KW-0813">Transport</keyword>
<feature type="transmembrane region" description="Helical" evidence="10">
    <location>
        <begin position="174"/>
        <end position="191"/>
    </location>
</feature>
<feature type="domain" description="Major facilitator superfamily (MFS) profile" evidence="11">
    <location>
        <begin position="39"/>
        <end position="415"/>
    </location>
</feature>
<evidence type="ECO:0000256" key="2">
    <source>
        <dbReference type="ARBA" id="ARBA00006523"/>
    </source>
</evidence>
<dbReference type="InterPro" id="IPR020846">
    <property type="entry name" value="MFS_dom"/>
</dbReference>
<feature type="transmembrane region" description="Helical" evidence="10">
    <location>
        <begin position="197"/>
        <end position="216"/>
    </location>
</feature>
<feature type="transmembrane region" description="Helical" evidence="10">
    <location>
        <begin position="306"/>
        <end position="324"/>
    </location>
</feature>
<dbReference type="GO" id="GO:0015767">
    <property type="term" value="P:lactose transport"/>
    <property type="evidence" value="ECO:0007669"/>
    <property type="project" value="TreeGrafter"/>
</dbReference>
<evidence type="ECO:0000256" key="9">
    <source>
        <dbReference type="ARBA" id="ARBA00023136"/>
    </source>
</evidence>
<comment type="subcellular location">
    <subcellularLocation>
        <location evidence="1">Cell inner membrane</location>
        <topology evidence="1">Multi-pass membrane protein</topology>
    </subcellularLocation>
</comment>
<evidence type="ECO:0000256" key="1">
    <source>
        <dbReference type="ARBA" id="ARBA00004429"/>
    </source>
</evidence>
<evidence type="ECO:0000259" key="11">
    <source>
        <dbReference type="PROSITE" id="PS50850"/>
    </source>
</evidence>
<dbReference type="FunFam" id="1.20.1250.20:FF:000125">
    <property type="entry name" value="Sugar efflux transporter SetB"/>
    <property type="match status" value="1"/>
</dbReference>
<dbReference type="Gene3D" id="1.20.1250.20">
    <property type="entry name" value="MFS general substrate transporter like domains"/>
    <property type="match status" value="2"/>
</dbReference>
<feature type="transmembrane region" description="Helical" evidence="10">
    <location>
        <begin position="107"/>
        <end position="124"/>
    </location>
</feature>
<dbReference type="SUPFAM" id="SSF103473">
    <property type="entry name" value="MFS general substrate transporter"/>
    <property type="match status" value="1"/>
</dbReference>
<keyword evidence="7 10" id="KW-0812">Transmembrane</keyword>
<evidence type="ECO:0000256" key="8">
    <source>
        <dbReference type="ARBA" id="ARBA00022989"/>
    </source>
</evidence>
<dbReference type="GO" id="GO:1904659">
    <property type="term" value="P:D-glucose transmembrane transport"/>
    <property type="evidence" value="ECO:0007669"/>
    <property type="project" value="TreeGrafter"/>
</dbReference>
<evidence type="ECO:0000256" key="3">
    <source>
        <dbReference type="ARBA" id="ARBA00022448"/>
    </source>
</evidence>
<dbReference type="FunFam" id="1.20.1250.20:FF:000151">
    <property type="entry name" value="Sugar efflux transporter SetB"/>
    <property type="match status" value="1"/>
</dbReference>
<feature type="transmembrane region" description="Helical" evidence="10">
    <location>
        <begin position="330"/>
        <end position="352"/>
    </location>
</feature>
<dbReference type="Proteomes" id="UP000253910">
    <property type="component" value="Unassembled WGS sequence"/>
</dbReference>
<feature type="transmembrane region" description="Helical" evidence="10">
    <location>
        <begin position="240"/>
        <end position="259"/>
    </location>
</feature>
<dbReference type="CDD" id="cd17471">
    <property type="entry name" value="MFS_Set"/>
    <property type="match status" value="1"/>
</dbReference>